<keyword evidence="4 6" id="KW-0805">Transcription regulation</keyword>
<dbReference type="GO" id="GO:0031564">
    <property type="term" value="P:transcription antitermination"/>
    <property type="evidence" value="ECO:0007669"/>
    <property type="project" value="UniProtKB-KW"/>
</dbReference>
<dbReference type="OrthoDB" id="9811381at2"/>
<protein>
    <recommendedName>
        <fullName evidence="6">Transcription antitermination protein NusB</fullName>
    </recommendedName>
    <alternativeName>
        <fullName evidence="6">Antitermination factor NusB</fullName>
    </alternativeName>
</protein>
<dbReference type="Pfam" id="PF01029">
    <property type="entry name" value="NusB"/>
    <property type="match status" value="1"/>
</dbReference>
<dbReference type="InterPro" id="IPR006027">
    <property type="entry name" value="NusB_RsmB_TIM44"/>
</dbReference>
<keyword evidence="5 6" id="KW-0804">Transcription</keyword>
<dbReference type="GO" id="GO:0006353">
    <property type="term" value="P:DNA-templated transcription termination"/>
    <property type="evidence" value="ECO:0007669"/>
    <property type="project" value="UniProtKB-UniRule"/>
</dbReference>
<dbReference type="SUPFAM" id="SSF48013">
    <property type="entry name" value="NusB-like"/>
    <property type="match status" value="1"/>
</dbReference>
<dbReference type="GO" id="GO:0003723">
    <property type="term" value="F:RNA binding"/>
    <property type="evidence" value="ECO:0007669"/>
    <property type="project" value="UniProtKB-UniRule"/>
</dbReference>
<evidence type="ECO:0000256" key="2">
    <source>
        <dbReference type="ARBA" id="ARBA00022814"/>
    </source>
</evidence>
<dbReference type="AlphaFoldDB" id="A0A1H7FHJ4"/>
<evidence type="ECO:0000256" key="6">
    <source>
        <dbReference type="HAMAP-Rule" id="MF_00073"/>
    </source>
</evidence>
<feature type="domain" description="NusB/RsmB/TIM44" evidence="7">
    <location>
        <begin position="8"/>
        <end position="130"/>
    </location>
</feature>
<name>A0A1H7FHJ4_RUMAL</name>
<proteinExistence type="inferred from homology"/>
<sequence length="137" mass="15449">MAGRREVRQAAFLLSFEKMFLDDDLDKIFESAEELGEFIPVNDEVKSLVRAIFDNQEELDSIISKYSDKRAVSRIPKVDLTALRLAIYEALYDDKVPVNVAISEAVALTEKYALEPDIAFVNGLLGSFAKDIKKDED</sequence>
<accession>A0A1H7FHJ4</accession>
<dbReference type="HAMAP" id="MF_00073">
    <property type="entry name" value="NusB"/>
    <property type="match status" value="1"/>
</dbReference>
<keyword evidence="3 6" id="KW-0694">RNA-binding</keyword>
<evidence type="ECO:0000256" key="5">
    <source>
        <dbReference type="ARBA" id="ARBA00023163"/>
    </source>
</evidence>
<evidence type="ECO:0000256" key="4">
    <source>
        <dbReference type="ARBA" id="ARBA00023015"/>
    </source>
</evidence>
<comment type="function">
    <text evidence="6">Involved in transcription antitermination. Required for transcription of ribosomal RNA (rRNA) genes. Binds specifically to the boxA antiterminator sequence of the ribosomal RNA (rrn) operons.</text>
</comment>
<dbReference type="GO" id="GO:0005829">
    <property type="term" value="C:cytosol"/>
    <property type="evidence" value="ECO:0007669"/>
    <property type="project" value="TreeGrafter"/>
</dbReference>
<dbReference type="RefSeq" id="WP_074828585.1">
    <property type="nucleotide sequence ID" value="NZ_FOAT01000001.1"/>
</dbReference>
<evidence type="ECO:0000259" key="7">
    <source>
        <dbReference type="Pfam" id="PF01029"/>
    </source>
</evidence>
<organism evidence="8 9">
    <name type="scientific">Ruminococcus albus</name>
    <dbReference type="NCBI Taxonomy" id="1264"/>
    <lineage>
        <taxon>Bacteria</taxon>
        <taxon>Bacillati</taxon>
        <taxon>Bacillota</taxon>
        <taxon>Clostridia</taxon>
        <taxon>Eubacteriales</taxon>
        <taxon>Oscillospiraceae</taxon>
        <taxon>Ruminococcus</taxon>
    </lineage>
</organism>
<dbReference type="EMBL" id="FOAT01000001">
    <property type="protein sequence ID" value="SEK25593.1"/>
    <property type="molecule type" value="Genomic_DNA"/>
</dbReference>
<evidence type="ECO:0000256" key="1">
    <source>
        <dbReference type="ARBA" id="ARBA00005952"/>
    </source>
</evidence>
<keyword evidence="2 6" id="KW-0889">Transcription antitermination</keyword>
<dbReference type="PANTHER" id="PTHR11078">
    <property type="entry name" value="N UTILIZATION SUBSTANCE PROTEIN B-RELATED"/>
    <property type="match status" value="1"/>
</dbReference>
<evidence type="ECO:0000313" key="8">
    <source>
        <dbReference type="EMBL" id="SEK25593.1"/>
    </source>
</evidence>
<dbReference type="NCBIfam" id="TIGR01951">
    <property type="entry name" value="nusB"/>
    <property type="match status" value="1"/>
</dbReference>
<dbReference type="InterPro" id="IPR011605">
    <property type="entry name" value="NusB_fam"/>
</dbReference>
<reference evidence="8 9" key="1">
    <citation type="submission" date="2016-10" db="EMBL/GenBank/DDBJ databases">
        <authorList>
            <person name="de Groot N.N."/>
        </authorList>
    </citation>
    <scope>NUCLEOTIDE SEQUENCE [LARGE SCALE GENOMIC DNA]</scope>
    <source>
        <strain evidence="8 9">KH2T6</strain>
    </source>
</reference>
<dbReference type="PANTHER" id="PTHR11078:SF3">
    <property type="entry name" value="ANTITERMINATION NUSB DOMAIN-CONTAINING PROTEIN"/>
    <property type="match status" value="1"/>
</dbReference>
<dbReference type="Proteomes" id="UP000186015">
    <property type="component" value="Unassembled WGS sequence"/>
</dbReference>
<dbReference type="Gene3D" id="1.10.940.10">
    <property type="entry name" value="NusB-like"/>
    <property type="match status" value="1"/>
</dbReference>
<comment type="similarity">
    <text evidence="1 6">Belongs to the NusB family.</text>
</comment>
<evidence type="ECO:0000313" key="9">
    <source>
        <dbReference type="Proteomes" id="UP000186015"/>
    </source>
</evidence>
<dbReference type="InterPro" id="IPR035926">
    <property type="entry name" value="NusB-like_sf"/>
</dbReference>
<evidence type="ECO:0000256" key="3">
    <source>
        <dbReference type="ARBA" id="ARBA00022884"/>
    </source>
</evidence>
<gene>
    <name evidence="6" type="primary">nusB</name>
    <name evidence="8" type="ORF">SAMN05216469_101278</name>
</gene>